<accession>A0A5J6X379</accession>
<dbReference type="Pfam" id="PF00581">
    <property type="entry name" value="Rhodanese"/>
    <property type="match status" value="1"/>
</dbReference>
<evidence type="ECO:0000313" key="3">
    <source>
        <dbReference type="Proteomes" id="UP000594034"/>
    </source>
</evidence>
<dbReference type="PROSITE" id="PS00380">
    <property type="entry name" value="RHODANESE_1"/>
    <property type="match status" value="1"/>
</dbReference>
<dbReference type="InterPro" id="IPR001307">
    <property type="entry name" value="Thiosulphate_STrfase_CS"/>
</dbReference>
<dbReference type="PROSITE" id="PS50206">
    <property type="entry name" value="RHODANESE_3"/>
    <property type="match status" value="1"/>
</dbReference>
<evidence type="ECO:0000313" key="2">
    <source>
        <dbReference type="EMBL" id="QFI56275.1"/>
    </source>
</evidence>
<dbReference type="OrthoDB" id="9781034at2"/>
<reference evidence="2 3" key="1">
    <citation type="submission" date="2019-05" db="EMBL/GenBank/DDBJ databases">
        <title>OXA-830, a novel chromosomally encoded expanded-spectrum class D beta-lactamase in Aeromonas simiae.</title>
        <authorList>
            <person name="Zhou W."/>
            <person name="Chen Q."/>
        </authorList>
    </citation>
    <scope>NUCLEOTIDE SEQUENCE [LARGE SCALE GENOMIC DNA]</scope>
    <source>
        <strain evidence="2 3">A6</strain>
    </source>
</reference>
<dbReference type="Proteomes" id="UP000594034">
    <property type="component" value="Chromosome"/>
</dbReference>
<dbReference type="GO" id="GO:0004792">
    <property type="term" value="F:thiosulfate-cyanide sulfurtransferase activity"/>
    <property type="evidence" value="ECO:0007669"/>
    <property type="project" value="InterPro"/>
</dbReference>
<dbReference type="PANTHER" id="PTHR43031">
    <property type="entry name" value="FAD-DEPENDENT OXIDOREDUCTASE"/>
    <property type="match status" value="1"/>
</dbReference>
<dbReference type="AlphaFoldDB" id="A0A5J6X379"/>
<name>A0A5J6X379_9GAMM</name>
<dbReference type="RefSeq" id="WP_042046250.1">
    <property type="nucleotide sequence ID" value="NZ_CDBY01000041.1"/>
</dbReference>
<dbReference type="SMART" id="SM00450">
    <property type="entry name" value="RHOD"/>
    <property type="match status" value="1"/>
</dbReference>
<gene>
    <name evidence="2" type="ORF">FE240_17260</name>
</gene>
<dbReference type="Gene3D" id="3.40.250.10">
    <property type="entry name" value="Rhodanese-like domain"/>
    <property type="match status" value="1"/>
</dbReference>
<dbReference type="InterPro" id="IPR001763">
    <property type="entry name" value="Rhodanese-like_dom"/>
</dbReference>
<dbReference type="SUPFAM" id="SSF52821">
    <property type="entry name" value="Rhodanese/Cell cycle control phosphatase"/>
    <property type="match status" value="1"/>
</dbReference>
<dbReference type="EMBL" id="CP040449">
    <property type="protein sequence ID" value="QFI56275.1"/>
    <property type="molecule type" value="Genomic_DNA"/>
</dbReference>
<organism evidence="2 3">
    <name type="scientific">Aeromonas simiae</name>
    <dbReference type="NCBI Taxonomy" id="218936"/>
    <lineage>
        <taxon>Bacteria</taxon>
        <taxon>Pseudomonadati</taxon>
        <taxon>Pseudomonadota</taxon>
        <taxon>Gammaproteobacteria</taxon>
        <taxon>Aeromonadales</taxon>
        <taxon>Aeromonadaceae</taxon>
        <taxon>Aeromonas</taxon>
    </lineage>
</organism>
<feature type="domain" description="Rhodanese" evidence="1">
    <location>
        <begin position="39"/>
        <end position="129"/>
    </location>
</feature>
<protein>
    <submittedName>
        <fullName evidence="2">Rhodanese</fullName>
    </submittedName>
</protein>
<dbReference type="PANTHER" id="PTHR43031:SF1">
    <property type="entry name" value="PYRIDINE NUCLEOTIDE-DISULPHIDE OXIDOREDUCTASE"/>
    <property type="match status" value="1"/>
</dbReference>
<sequence length="144" mass="15097">MSAVLATGLVSPDLAATFFEAQLACRTDPADLAADLVAGVAGIVVIDTRSAERYAAGHIPGAVSLPQREMSAERVRDLDPEAVYVCYCDGIGCNGSTRGAYQLARLGFRVKELIGGLHWWQQDGYPLALGTAPGVLVAEVECGC</sequence>
<proteinExistence type="predicted"/>
<evidence type="ECO:0000259" key="1">
    <source>
        <dbReference type="PROSITE" id="PS50206"/>
    </source>
</evidence>
<dbReference type="InterPro" id="IPR050229">
    <property type="entry name" value="GlpE_sulfurtransferase"/>
</dbReference>
<dbReference type="KEGG" id="asim:FE240_17260"/>
<dbReference type="InterPro" id="IPR036873">
    <property type="entry name" value="Rhodanese-like_dom_sf"/>
</dbReference>
<keyword evidence="3" id="KW-1185">Reference proteome</keyword>